<keyword evidence="5" id="KW-0472">Membrane</keyword>
<keyword evidence="11" id="KW-1185">Reference proteome</keyword>
<feature type="signal peptide" evidence="8">
    <location>
        <begin position="1"/>
        <end position="20"/>
    </location>
</feature>
<dbReference type="Proteomes" id="UP000612855">
    <property type="component" value="Unassembled WGS sequence"/>
</dbReference>
<dbReference type="GO" id="GO:0016020">
    <property type="term" value="C:membrane"/>
    <property type="evidence" value="ECO:0007669"/>
    <property type="project" value="UniProtKB-SubCell"/>
</dbReference>
<comment type="caution">
    <text evidence="10">The sequence shown here is derived from an EMBL/GenBank/DDBJ whole genome shotgun (WGS) entry which is preliminary data.</text>
</comment>
<evidence type="ECO:0000313" key="11">
    <source>
        <dbReference type="Proteomes" id="UP000612855"/>
    </source>
</evidence>
<organism evidence="10 11">
    <name type="scientific">Primorskyibacter flagellatus</name>
    <dbReference type="NCBI Taxonomy" id="1387277"/>
    <lineage>
        <taxon>Bacteria</taxon>
        <taxon>Pseudomonadati</taxon>
        <taxon>Pseudomonadota</taxon>
        <taxon>Alphaproteobacteria</taxon>
        <taxon>Rhodobacterales</taxon>
        <taxon>Roseobacteraceae</taxon>
        <taxon>Primorskyibacter</taxon>
    </lineage>
</organism>
<dbReference type="InterPro" id="IPR048525">
    <property type="entry name" value="DDR1-2_DS-like"/>
</dbReference>
<dbReference type="EMBL" id="BMFJ01000001">
    <property type="protein sequence ID" value="GGE21966.1"/>
    <property type="molecule type" value="Genomic_DNA"/>
</dbReference>
<evidence type="ECO:0000259" key="9">
    <source>
        <dbReference type="Pfam" id="PF21114"/>
    </source>
</evidence>
<evidence type="ECO:0000256" key="2">
    <source>
        <dbReference type="ARBA" id="ARBA00022692"/>
    </source>
</evidence>
<keyword evidence="7" id="KW-0325">Glycoprotein</keyword>
<protein>
    <recommendedName>
        <fullName evidence="9">Discoidin domain-containing protein</fullName>
    </recommendedName>
</protein>
<gene>
    <name evidence="10" type="ORF">GCM10011360_08100</name>
</gene>
<accession>A0A917ED46</accession>
<evidence type="ECO:0000313" key="10">
    <source>
        <dbReference type="EMBL" id="GGE21966.1"/>
    </source>
</evidence>
<reference evidence="11" key="1">
    <citation type="journal article" date="2019" name="Int. J. Syst. Evol. Microbiol.">
        <title>The Global Catalogue of Microorganisms (GCM) 10K type strain sequencing project: providing services to taxonomists for standard genome sequencing and annotation.</title>
        <authorList>
            <consortium name="The Broad Institute Genomics Platform"/>
            <consortium name="The Broad Institute Genome Sequencing Center for Infectious Disease"/>
            <person name="Wu L."/>
            <person name="Ma J."/>
        </authorList>
    </citation>
    <scope>NUCLEOTIDE SEQUENCE [LARGE SCALE GENOMIC DNA]</scope>
    <source>
        <strain evidence="11">CGMCC 1.12664</strain>
    </source>
</reference>
<feature type="domain" description="Discoidin" evidence="9">
    <location>
        <begin position="28"/>
        <end position="182"/>
    </location>
</feature>
<dbReference type="AlphaFoldDB" id="A0A917ED46"/>
<name>A0A917ED46_9RHOB</name>
<evidence type="ECO:0000256" key="8">
    <source>
        <dbReference type="SAM" id="SignalP"/>
    </source>
</evidence>
<keyword evidence="6" id="KW-1015">Disulfide bond</keyword>
<proteinExistence type="predicted"/>
<sequence length="210" mass="22111">MLRSLILAATVCAGTGIAHATPVTPVTYEMLNGTTGSYEYWDESYSGSGNPLVSLSPLTGGTGDLTDGYIETRNWNAPGVESAAGPGPYVGWENFSPTIAFQFAQVHDFTGITFYFDTSNSGGVSRPLSVGVTGVGVFGVPNETVNPAPFAFTIPLAVSTDFLMVEIQRRTSWFMLSEVTFEANMPAVPLPATGLLLAGALGAMALRRRG</sequence>
<dbReference type="Pfam" id="PF21114">
    <property type="entry name" value="DDR1-2_DS-like"/>
    <property type="match status" value="1"/>
</dbReference>
<evidence type="ECO:0000256" key="4">
    <source>
        <dbReference type="ARBA" id="ARBA00022989"/>
    </source>
</evidence>
<evidence type="ECO:0000256" key="6">
    <source>
        <dbReference type="ARBA" id="ARBA00023157"/>
    </source>
</evidence>
<evidence type="ECO:0000256" key="3">
    <source>
        <dbReference type="ARBA" id="ARBA00022729"/>
    </source>
</evidence>
<feature type="chain" id="PRO_5037895971" description="Discoidin domain-containing protein" evidence="8">
    <location>
        <begin position="21"/>
        <end position="210"/>
    </location>
</feature>
<keyword evidence="2" id="KW-0812">Transmembrane</keyword>
<evidence type="ECO:0000256" key="5">
    <source>
        <dbReference type="ARBA" id="ARBA00023136"/>
    </source>
</evidence>
<evidence type="ECO:0000256" key="7">
    <source>
        <dbReference type="ARBA" id="ARBA00023180"/>
    </source>
</evidence>
<keyword evidence="3 8" id="KW-0732">Signal</keyword>
<dbReference type="RefSeq" id="WP_188476388.1">
    <property type="nucleotide sequence ID" value="NZ_BMFJ01000001.1"/>
</dbReference>
<keyword evidence="4" id="KW-1133">Transmembrane helix</keyword>
<comment type="subcellular location">
    <subcellularLocation>
        <location evidence="1">Membrane</location>
        <topology evidence="1">Single-pass type I membrane protein</topology>
    </subcellularLocation>
</comment>
<evidence type="ECO:0000256" key="1">
    <source>
        <dbReference type="ARBA" id="ARBA00004479"/>
    </source>
</evidence>
<dbReference type="Gene3D" id="2.60.120.1190">
    <property type="match status" value="1"/>
</dbReference>